<organism evidence="3 4">
    <name type="scientific">SAR86 cluster bacterium</name>
    <dbReference type="NCBI Taxonomy" id="2030880"/>
    <lineage>
        <taxon>Bacteria</taxon>
        <taxon>Pseudomonadati</taxon>
        <taxon>Pseudomonadota</taxon>
        <taxon>Gammaproteobacteria</taxon>
        <taxon>SAR86 cluster</taxon>
    </lineage>
</organism>
<feature type="domain" description="Methyltransferase" evidence="2">
    <location>
        <begin position="28"/>
        <end position="118"/>
    </location>
</feature>
<dbReference type="Gene3D" id="3.40.50.150">
    <property type="entry name" value="Vaccinia Virus protein VP39"/>
    <property type="match status" value="1"/>
</dbReference>
<sequence>MSHSSTSASPLLISNLQLLKDLQADYGVLDLACGMGRNGLFLASHNVSVTFADNNEAAIQTLAAVLENKGLTGECWVVDFEEEESYPLQHKQFDAVIVFNYLHRPLLDSIKQSIRPGGLIFYETFTIKQREFGRPNNPDFLLQPGELLNTFDGWEIIHSFEGQATDPQRAIASLIARRPE</sequence>
<dbReference type="PANTHER" id="PTHR43861">
    <property type="entry name" value="TRANS-ACONITATE 2-METHYLTRANSFERASE-RELATED"/>
    <property type="match status" value="1"/>
</dbReference>
<keyword evidence="1" id="KW-0808">Transferase</keyword>
<dbReference type="GO" id="GO:0016740">
    <property type="term" value="F:transferase activity"/>
    <property type="evidence" value="ECO:0007669"/>
    <property type="project" value="UniProtKB-KW"/>
</dbReference>
<dbReference type="CDD" id="cd02440">
    <property type="entry name" value="AdoMet_MTases"/>
    <property type="match status" value="1"/>
</dbReference>
<dbReference type="EMBL" id="NVVJ01000019">
    <property type="protein sequence ID" value="PCJ25178.1"/>
    <property type="molecule type" value="Genomic_DNA"/>
</dbReference>
<dbReference type="PANTHER" id="PTHR43861:SF3">
    <property type="entry name" value="PUTATIVE (AFU_ORTHOLOGUE AFUA_2G14390)-RELATED"/>
    <property type="match status" value="1"/>
</dbReference>
<dbReference type="Proteomes" id="UP000218327">
    <property type="component" value="Unassembled WGS sequence"/>
</dbReference>
<name>A0A2A5B264_9GAMM</name>
<protein>
    <recommendedName>
        <fullName evidence="2">Methyltransferase domain-containing protein</fullName>
    </recommendedName>
</protein>
<dbReference type="InterPro" id="IPR029063">
    <property type="entry name" value="SAM-dependent_MTases_sf"/>
</dbReference>
<gene>
    <name evidence="3" type="ORF">COA96_07685</name>
</gene>
<dbReference type="SUPFAM" id="SSF53335">
    <property type="entry name" value="S-adenosyl-L-methionine-dependent methyltransferases"/>
    <property type="match status" value="1"/>
</dbReference>
<reference evidence="4" key="1">
    <citation type="submission" date="2017-08" db="EMBL/GenBank/DDBJ databases">
        <title>A dynamic microbial community with high functional redundancy inhabits the cold, oxic subseafloor aquifer.</title>
        <authorList>
            <person name="Tully B.J."/>
            <person name="Wheat C.G."/>
            <person name="Glazer B.T."/>
            <person name="Huber J.A."/>
        </authorList>
    </citation>
    <scope>NUCLEOTIDE SEQUENCE [LARGE SCALE GENOMIC DNA]</scope>
</reference>
<dbReference type="AlphaFoldDB" id="A0A2A5B264"/>
<evidence type="ECO:0000313" key="4">
    <source>
        <dbReference type="Proteomes" id="UP000218327"/>
    </source>
</evidence>
<proteinExistence type="predicted"/>
<evidence type="ECO:0000313" key="3">
    <source>
        <dbReference type="EMBL" id="PCJ25178.1"/>
    </source>
</evidence>
<dbReference type="Pfam" id="PF13649">
    <property type="entry name" value="Methyltransf_25"/>
    <property type="match status" value="1"/>
</dbReference>
<evidence type="ECO:0000259" key="2">
    <source>
        <dbReference type="Pfam" id="PF13649"/>
    </source>
</evidence>
<accession>A0A2A5B264</accession>
<dbReference type="InterPro" id="IPR041698">
    <property type="entry name" value="Methyltransf_25"/>
</dbReference>
<comment type="caution">
    <text evidence="3">The sequence shown here is derived from an EMBL/GenBank/DDBJ whole genome shotgun (WGS) entry which is preliminary data.</text>
</comment>
<evidence type="ECO:0000256" key="1">
    <source>
        <dbReference type="ARBA" id="ARBA00022679"/>
    </source>
</evidence>